<dbReference type="AlphaFoldDB" id="A0A2P6V5N3"/>
<dbReference type="PANTHER" id="PTHR13890:SF42">
    <property type="entry name" value="MAGNESIUM TRANSPORTER"/>
    <property type="match status" value="1"/>
</dbReference>
<comment type="similarity">
    <text evidence="1">Belongs to the CorA metal ion transporter (MIT) (TC 1.A.35.5) family.</text>
</comment>
<dbReference type="EMBL" id="LHPF02000027">
    <property type="protein sequence ID" value="PSC69394.1"/>
    <property type="molecule type" value="Genomic_DNA"/>
</dbReference>
<comment type="caution">
    <text evidence="2">The sequence shown here is derived from an EMBL/GenBank/DDBJ whole genome shotgun (WGS) entry which is preliminary data.</text>
</comment>
<evidence type="ECO:0000313" key="3">
    <source>
        <dbReference type="Proteomes" id="UP000239649"/>
    </source>
</evidence>
<sequence length="307" mass="32820">MSRRPAAAFVARFRAAGRQQTANGVLSSSPSPQAGAAVVTAAAPAAAVYASWQPRPRRSFCSSSSRCLALGIVEQLRDSSAPAAVEAAAAARSQRWEVVQFSADGGAEETETSPEALGLHPRDVYLFDADAEVGAQGAVLAPRARAFLFRTDACRAVVFSDRAVLWPGQRKAETVKVAQASGQPCAPLLKQAIKDFVSVQSALPFELRALEALLSETVRGYATNARRLAVVAETVLADLGAGEQTSTGELQRLIPIERQLTHMQMMLREALGGIEQMRASWHMALDHQRNRVLRVDLFVGVVSLCAA</sequence>
<dbReference type="PANTHER" id="PTHR13890">
    <property type="entry name" value="RNA SPLICING PROTEIN MRS2, MITOCHONDRIAL"/>
    <property type="match status" value="1"/>
</dbReference>
<accession>A0A2P6V5N3</accession>
<name>A0A2P6V5N3_9CHLO</name>
<organism evidence="2 3">
    <name type="scientific">Micractinium conductrix</name>
    <dbReference type="NCBI Taxonomy" id="554055"/>
    <lineage>
        <taxon>Eukaryota</taxon>
        <taxon>Viridiplantae</taxon>
        <taxon>Chlorophyta</taxon>
        <taxon>core chlorophytes</taxon>
        <taxon>Trebouxiophyceae</taxon>
        <taxon>Chlorellales</taxon>
        <taxon>Chlorellaceae</taxon>
        <taxon>Chlorella clade</taxon>
        <taxon>Micractinium</taxon>
    </lineage>
</organism>
<dbReference type="GO" id="GO:0015095">
    <property type="term" value="F:magnesium ion transmembrane transporter activity"/>
    <property type="evidence" value="ECO:0007669"/>
    <property type="project" value="UniProtKB-ARBA"/>
</dbReference>
<dbReference type="OrthoDB" id="10251508at2759"/>
<dbReference type="Proteomes" id="UP000239649">
    <property type="component" value="Unassembled WGS sequence"/>
</dbReference>
<dbReference type="InterPro" id="IPR039204">
    <property type="entry name" value="MRS2-like"/>
</dbReference>
<dbReference type="Gene3D" id="1.20.58.340">
    <property type="entry name" value="Magnesium transport protein CorA, transmembrane region"/>
    <property type="match status" value="1"/>
</dbReference>
<keyword evidence="3" id="KW-1185">Reference proteome</keyword>
<proteinExistence type="inferred from homology"/>
<gene>
    <name evidence="2" type="ORF">C2E20_7165</name>
</gene>
<evidence type="ECO:0000256" key="1">
    <source>
        <dbReference type="ARBA" id="ARBA00007535"/>
    </source>
</evidence>
<reference evidence="2 3" key="1">
    <citation type="journal article" date="2018" name="Plant J.">
        <title>Genome sequences of Chlorella sorokiniana UTEX 1602 and Micractinium conductrix SAG 241.80: implications to maltose excretion by a green alga.</title>
        <authorList>
            <person name="Arriola M.B."/>
            <person name="Velmurugan N."/>
            <person name="Zhang Y."/>
            <person name="Plunkett M.H."/>
            <person name="Hondzo H."/>
            <person name="Barney B.M."/>
        </authorList>
    </citation>
    <scope>NUCLEOTIDE SEQUENCE [LARGE SCALE GENOMIC DNA]</scope>
    <source>
        <strain evidence="2 3">SAG 241.80</strain>
    </source>
</reference>
<dbReference type="Pfam" id="PF22099">
    <property type="entry name" value="MRS2-like"/>
    <property type="match status" value="1"/>
</dbReference>
<evidence type="ECO:0000313" key="2">
    <source>
        <dbReference type="EMBL" id="PSC69394.1"/>
    </source>
</evidence>
<protein>
    <submittedName>
        <fullName evidence="2">Magnesium transporter MRS2-4</fullName>
    </submittedName>
</protein>